<evidence type="ECO:0000256" key="1">
    <source>
        <dbReference type="ARBA" id="ARBA00005964"/>
    </source>
</evidence>
<dbReference type="OrthoDB" id="408631at2759"/>
<dbReference type="InterPro" id="IPR029058">
    <property type="entry name" value="AB_hydrolase_fold"/>
</dbReference>
<dbReference type="InterPro" id="IPR050309">
    <property type="entry name" value="Type-B_Carboxylest/Lipase"/>
</dbReference>
<dbReference type="InterPro" id="IPR002168">
    <property type="entry name" value="Lipase_GDXG_HIS_AS"/>
</dbReference>
<keyword evidence="8" id="KW-1185">Reference proteome</keyword>
<organism evidence="7 8">
    <name type="scientific">Puccinia striiformis f. sp. tritici PST-78</name>
    <dbReference type="NCBI Taxonomy" id="1165861"/>
    <lineage>
        <taxon>Eukaryota</taxon>
        <taxon>Fungi</taxon>
        <taxon>Dikarya</taxon>
        <taxon>Basidiomycota</taxon>
        <taxon>Pucciniomycotina</taxon>
        <taxon>Pucciniomycetes</taxon>
        <taxon>Pucciniales</taxon>
        <taxon>Pucciniaceae</taxon>
        <taxon>Puccinia</taxon>
    </lineage>
</organism>
<dbReference type="PANTHER" id="PTHR11559">
    <property type="entry name" value="CARBOXYLESTERASE"/>
    <property type="match status" value="1"/>
</dbReference>
<dbReference type="InterPro" id="IPR019826">
    <property type="entry name" value="Carboxylesterase_B_AS"/>
</dbReference>
<feature type="domain" description="Carboxylesterase type B" evidence="6">
    <location>
        <begin position="160"/>
        <end position="690"/>
    </location>
</feature>
<comment type="caution">
    <text evidence="7">The sequence shown here is derived from an EMBL/GenBank/DDBJ whole genome shotgun (WGS) entry which is preliminary data.</text>
</comment>
<evidence type="ECO:0000256" key="2">
    <source>
        <dbReference type="ARBA" id="ARBA00010515"/>
    </source>
</evidence>
<evidence type="ECO:0000259" key="6">
    <source>
        <dbReference type="Pfam" id="PF00135"/>
    </source>
</evidence>
<feature type="transmembrane region" description="Helical" evidence="5">
    <location>
        <begin position="7"/>
        <end position="27"/>
    </location>
</feature>
<dbReference type="STRING" id="1165861.A0A0L0V3G1"/>
<dbReference type="Pfam" id="PF00135">
    <property type="entry name" value="COesterase"/>
    <property type="match status" value="1"/>
</dbReference>
<feature type="compositionally biased region" description="Low complexity" evidence="4">
    <location>
        <begin position="88"/>
        <end position="97"/>
    </location>
</feature>
<reference evidence="7" key="1">
    <citation type="submission" date="2014-03" db="EMBL/GenBank/DDBJ databases">
        <title>Cloning and expression analysis of gamma-glutamylcysteines synthetase in perennial ryegrass.</title>
        <authorList>
            <person name="Wei S."/>
            <person name="Sun Z."/>
        </authorList>
    </citation>
    <scope>NUCLEOTIDE SEQUENCE</scope>
    <source>
        <strain evidence="7">Race PST-78</strain>
    </source>
</reference>
<dbReference type="EMBL" id="AJIL01000131">
    <property type="protein sequence ID" value="KNE93715.1"/>
    <property type="molecule type" value="Genomic_DNA"/>
</dbReference>
<keyword evidence="3" id="KW-0378">Hydrolase</keyword>
<sequence>MIPIKLSWAVLNANTLFTLICALNLLICVPVSSPRPFSTDPHVADSPSPNTTRGQNQAFQKNKSASLSKKPIAPPQTKPPAPLPKRPLAPLSKKPPATKSPPKLPNQPQQPSQKGQKNTEQKAVPSQTKPDHQAAKQTAFHTGGPTNQTTAQSSHPNRLSVLTTSGTYLGFTNQSRHSVDTWLGVRYAVPPIGDLRFRAPVLLDSHQEDDGKTQLAFEFGDACPQPAFDPPLVPEVDISEDCLHLNLYRPSSSKPDSRLPVLVWIHGGGYTYGTAASTDGAVLVSSSFDLHKPIIFVSMNYRLGPFGFLNTEDLPAEDLQVGLKDQITCLKWLRLNIAAFGGDPDKITIWGQSAGALAVSTLVTYLYDTPSSTLFRAAIMDSGSPTSHTVPPVHVYDRPGMPYSLLVNGTGCDTTTSRKHAPKSRKARSKQADRLECLRELDYHVLLNASVALLRTLPFSRQVSTWGPSYKVGSLIDRRPSERIADGDFLKVPMILGTNKDEGARAAVGPSLGFNGSPGHSDAYLYSYMSNSSVLDLSQVDSKVYKRVSELYPDEPSLGSPFGTGNSTFGLPQIFKRLAAWYGDLHYQAPRRLWARTASPHQPVYVYYYDGPQPSNVHAYDGVSHSSELPLVFGNIDEEDLPVVEIKETRALAEKVRNRYISFAYELNPGNDWPAYTPRASKVMRFNKKVIQGELIEDDWRAEQIDYLNSETALNTYQT</sequence>
<comment type="similarity">
    <text evidence="2">Belongs to the 'GDXG' lipolytic enzyme family.</text>
</comment>
<feature type="compositionally biased region" description="Polar residues" evidence="4">
    <location>
        <begin position="47"/>
        <end position="67"/>
    </location>
</feature>
<feature type="region of interest" description="Disordered" evidence="4">
    <location>
        <begin position="36"/>
        <end position="158"/>
    </location>
</feature>
<name>A0A0L0V3G1_9BASI</name>
<evidence type="ECO:0000256" key="4">
    <source>
        <dbReference type="SAM" id="MobiDB-lite"/>
    </source>
</evidence>
<protein>
    <recommendedName>
        <fullName evidence="6">Carboxylesterase type B domain-containing protein</fullName>
    </recommendedName>
</protein>
<dbReference type="GO" id="GO:0016787">
    <property type="term" value="F:hydrolase activity"/>
    <property type="evidence" value="ECO:0007669"/>
    <property type="project" value="UniProtKB-KW"/>
</dbReference>
<keyword evidence="5" id="KW-0472">Membrane</keyword>
<dbReference type="InterPro" id="IPR002018">
    <property type="entry name" value="CarbesteraseB"/>
</dbReference>
<evidence type="ECO:0000256" key="3">
    <source>
        <dbReference type="ARBA" id="ARBA00022801"/>
    </source>
</evidence>
<dbReference type="AlphaFoldDB" id="A0A0L0V3G1"/>
<keyword evidence="5" id="KW-1133">Transmembrane helix</keyword>
<dbReference type="Proteomes" id="UP000054564">
    <property type="component" value="Unassembled WGS sequence"/>
</dbReference>
<reference evidence="8" key="2">
    <citation type="submission" date="2014-03" db="EMBL/GenBank/DDBJ databases">
        <title>The Genome Sequence of Puccinia striiformis f. sp. tritici PST-78.</title>
        <authorList>
            <consortium name="The Broad Institute Genome Sequencing Platform"/>
            <person name="Cuomo C."/>
            <person name="Hulbert S."/>
            <person name="Chen X."/>
            <person name="Walker B."/>
            <person name="Young S.K."/>
            <person name="Zeng Q."/>
            <person name="Gargeya S."/>
            <person name="Fitzgerald M."/>
            <person name="Haas B."/>
            <person name="Abouelleil A."/>
            <person name="Alvarado L."/>
            <person name="Arachchi H.M."/>
            <person name="Berlin A.M."/>
            <person name="Chapman S.B."/>
            <person name="Goldberg J."/>
            <person name="Griggs A."/>
            <person name="Gujja S."/>
            <person name="Hansen M."/>
            <person name="Howarth C."/>
            <person name="Imamovic A."/>
            <person name="Larimer J."/>
            <person name="McCowan C."/>
            <person name="Montmayeur A."/>
            <person name="Murphy C."/>
            <person name="Neiman D."/>
            <person name="Pearson M."/>
            <person name="Priest M."/>
            <person name="Roberts A."/>
            <person name="Saif S."/>
            <person name="Shea T."/>
            <person name="Sisk P."/>
            <person name="Sykes S."/>
            <person name="Wortman J."/>
            <person name="Nusbaum C."/>
            <person name="Birren B."/>
        </authorList>
    </citation>
    <scope>NUCLEOTIDE SEQUENCE [LARGE SCALE GENOMIC DNA]</scope>
    <source>
        <strain evidence="8">race PST-78</strain>
    </source>
</reference>
<feature type="compositionally biased region" description="Polar residues" evidence="4">
    <location>
        <begin position="106"/>
        <end position="118"/>
    </location>
</feature>
<evidence type="ECO:0000256" key="5">
    <source>
        <dbReference type="SAM" id="Phobius"/>
    </source>
</evidence>
<dbReference type="EMBL" id="AJIL01000131">
    <property type="protein sequence ID" value="KNE93716.1"/>
    <property type="molecule type" value="Genomic_DNA"/>
</dbReference>
<gene>
    <name evidence="7" type="ORF">PSTG_12904</name>
</gene>
<dbReference type="Gene3D" id="3.40.50.1820">
    <property type="entry name" value="alpha/beta hydrolase"/>
    <property type="match status" value="1"/>
</dbReference>
<comment type="similarity">
    <text evidence="1">Belongs to the type-B carboxylesterase/lipase family.</text>
</comment>
<feature type="compositionally biased region" description="Pro residues" evidence="4">
    <location>
        <begin position="72"/>
        <end position="87"/>
    </location>
</feature>
<dbReference type="PROSITE" id="PS01173">
    <property type="entry name" value="LIPASE_GDXG_HIS"/>
    <property type="match status" value="1"/>
</dbReference>
<feature type="compositionally biased region" description="Polar residues" evidence="4">
    <location>
        <begin position="135"/>
        <end position="158"/>
    </location>
</feature>
<accession>A0A0L0V3G1</accession>
<dbReference type="PROSITE" id="PS00122">
    <property type="entry name" value="CARBOXYLESTERASE_B_1"/>
    <property type="match status" value="1"/>
</dbReference>
<evidence type="ECO:0000313" key="7">
    <source>
        <dbReference type="EMBL" id="KNE93716.1"/>
    </source>
</evidence>
<dbReference type="SUPFAM" id="SSF53474">
    <property type="entry name" value="alpha/beta-Hydrolases"/>
    <property type="match status" value="1"/>
</dbReference>
<proteinExistence type="inferred from homology"/>
<evidence type="ECO:0000313" key="8">
    <source>
        <dbReference type="Proteomes" id="UP000054564"/>
    </source>
</evidence>
<keyword evidence="5" id="KW-0812">Transmembrane</keyword>